<dbReference type="GO" id="GO:0051539">
    <property type="term" value="F:4 iron, 4 sulfur cluster binding"/>
    <property type="evidence" value="ECO:0007669"/>
    <property type="project" value="UniProtKB-KW"/>
</dbReference>
<keyword evidence="9 20" id="KW-0479">Metal-binding</keyword>
<evidence type="ECO:0000256" key="10">
    <source>
        <dbReference type="ARBA" id="ARBA00022771"/>
    </source>
</evidence>
<evidence type="ECO:0000256" key="21">
    <source>
        <dbReference type="SAM" id="MobiDB-lite"/>
    </source>
</evidence>
<dbReference type="EC" id="2.7.7.7" evidence="20"/>
<evidence type="ECO:0000256" key="18">
    <source>
        <dbReference type="ARBA" id="ARBA00023242"/>
    </source>
</evidence>
<dbReference type="PROSITE" id="PS00116">
    <property type="entry name" value="DNA_POLYMERASE_B"/>
    <property type="match status" value="1"/>
</dbReference>
<dbReference type="InterPro" id="IPR012337">
    <property type="entry name" value="RNaseH-like_sf"/>
</dbReference>
<evidence type="ECO:0000256" key="7">
    <source>
        <dbReference type="ARBA" id="ARBA00022705"/>
    </source>
</evidence>
<protein>
    <recommendedName>
        <fullName evidence="20">DNA polymerase</fullName>
        <ecNumber evidence="20">2.7.7.7</ecNumber>
    </recommendedName>
</protein>
<dbReference type="InterPro" id="IPR006172">
    <property type="entry name" value="DNA-dir_DNA_pol_B"/>
</dbReference>
<evidence type="ECO:0000256" key="12">
    <source>
        <dbReference type="ARBA" id="ARBA00022833"/>
    </source>
</evidence>
<dbReference type="InterPro" id="IPR050240">
    <property type="entry name" value="DNA_pol_type-B"/>
</dbReference>
<evidence type="ECO:0000256" key="5">
    <source>
        <dbReference type="ARBA" id="ARBA00022679"/>
    </source>
</evidence>
<evidence type="ECO:0000259" key="25">
    <source>
        <dbReference type="Pfam" id="PF24055"/>
    </source>
</evidence>
<dbReference type="InterPro" id="IPR017964">
    <property type="entry name" value="DNA-dir_DNA_pol_B_CS"/>
</dbReference>
<evidence type="ECO:0000256" key="15">
    <source>
        <dbReference type="ARBA" id="ARBA00023004"/>
    </source>
</evidence>
<keyword evidence="7 20" id="KW-0235">DNA replication</keyword>
<dbReference type="InterPro" id="IPR036397">
    <property type="entry name" value="RNaseH_sf"/>
</dbReference>
<feature type="domain" description="DNA polymerase delta/zeta catalytic subunit N-terminal" evidence="25">
    <location>
        <begin position="148"/>
        <end position="224"/>
    </location>
</feature>
<dbReference type="NCBIfam" id="TIGR00592">
    <property type="entry name" value="pol2"/>
    <property type="match status" value="1"/>
</dbReference>
<evidence type="ECO:0000313" key="27">
    <source>
        <dbReference type="Proteomes" id="UP001165121"/>
    </source>
</evidence>
<evidence type="ECO:0000256" key="19">
    <source>
        <dbReference type="ARBA" id="ARBA00049244"/>
    </source>
</evidence>
<gene>
    <name evidence="26" type="ORF">Pfra01_002081500</name>
</gene>
<evidence type="ECO:0000256" key="4">
    <source>
        <dbReference type="ARBA" id="ARBA00022485"/>
    </source>
</evidence>
<dbReference type="Gene3D" id="1.10.287.690">
    <property type="entry name" value="Helix hairpin bin"/>
    <property type="match status" value="1"/>
</dbReference>
<dbReference type="PANTHER" id="PTHR10322">
    <property type="entry name" value="DNA POLYMERASE CATALYTIC SUBUNIT"/>
    <property type="match status" value="1"/>
</dbReference>
<keyword evidence="17 20" id="KW-0238">DNA-binding</keyword>
<keyword evidence="12 20" id="KW-0862">Zinc</keyword>
<dbReference type="SUPFAM" id="SSF56672">
    <property type="entry name" value="DNA/RNA polymerases"/>
    <property type="match status" value="1"/>
</dbReference>
<comment type="cofactor">
    <cofactor evidence="1 20">
        <name>[4Fe-4S] cluster</name>
        <dbReference type="ChEBI" id="CHEBI:49883"/>
    </cofactor>
</comment>
<evidence type="ECO:0000256" key="16">
    <source>
        <dbReference type="ARBA" id="ARBA00023014"/>
    </source>
</evidence>
<dbReference type="InterPro" id="IPR006134">
    <property type="entry name" value="DNA-dir_DNA_pol_B_multi_dom"/>
</dbReference>
<keyword evidence="4 20" id="KW-0004">4Fe-4S</keyword>
<dbReference type="Pfam" id="PF24055">
    <property type="entry name" value="POL3_N"/>
    <property type="match status" value="1"/>
</dbReference>
<keyword evidence="10 20" id="KW-0863">Zinc-finger</keyword>
<dbReference type="InterPro" id="IPR043502">
    <property type="entry name" value="DNA/RNA_pol_sf"/>
</dbReference>
<keyword evidence="14 20" id="KW-0239">DNA-directed DNA polymerase</keyword>
<feature type="region of interest" description="Disordered" evidence="21">
    <location>
        <begin position="27"/>
        <end position="55"/>
    </location>
</feature>
<dbReference type="InterPro" id="IPR006133">
    <property type="entry name" value="DNA-dir_DNA_pol_B_exonuc"/>
</dbReference>
<dbReference type="GO" id="GO:0003887">
    <property type="term" value="F:DNA-directed DNA polymerase activity"/>
    <property type="evidence" value="ECO:0007669"/>
    <property type="project" value="UniProtKB-KW"/>
</dbReference>
<dbReference type="GO" id="GO:0000166">
    <property type="term" value="F:nucleotide binding"/>
    <property type="evidence" value="ECO:0007669"/>
    <property type="project" value="InterPro"/>
</dbReference>
<name>A0A9W6Y3L5_9STRA</name>
<evidence type="ECO:0000256" key="13">
    <source>
        <dbReference type="ARBA" id="ARBA00022839"/>
    </source>
</evidence>
<dbReference type="Gene3D" id="1.10.132.60">
    <property type="entry name" value="DNA polymerase family B, C-terminal domain"/>
    <property type="match status" value="1"/>
</dbReference>
<evidence type="ECO:0000256" key="14">
    <source>
        <dbReference type="ARBA" id="ARBA00022932"/>
    </source>
</evidence>
<evidence type="ECO:0000256" key="1">
    <source>
        <dbReference type="ARBA" id="ARBA00001966"/>
    </source>
</evidence>
<proteinExistence type="inferred from homology"/>
<keyword evidence="6 20" id="KW-0548">Nucleotidyltransferase</keyword>
<dbReference type="Gene3D" id="3.30.420.10">
    <property type="entry name" value="Ribonuclease H-like superfamily/Ribonuclease H"/>
    <property type="match status" value="1"/>
</dbReference>
<evidence type="ECO:0000256" key="2">
    <source>
        <dbReference type="ARBA" id="ARBA00004123"/>
    </source>
</evidence>
<keyword evidence="18 20" id="KW-0539">Nucleus</keyword>
<feature type="domain" description="C4-type zinc-finger of DNA polymerase delta" evidence="24">
    <location>
        <begin position="1021"/>
        <end position="1091"/>
    </location>
</feature>
<evidence type="ECO:0000256" key="6">
    <source>
        <dbReference type="ARBA" id="ARBA00022695"/>
    </source>
</evidence>
<dbReference type="GO" id="GO:0006287">
    <property type="term" value="P:base-excision repair, gap-filling"/>
    <property type="evidence" value="ECO:0007669"/>
    <property type="project" value="TreeGrafter"/>
</dbReference>
<evidence type="ECO:0000256" key="20">
    <source>
        <dbReference type="RuleBase" id="RU000442"/>
    </source>
</evidence>
<dbReference type="Pfam" id="PF14260">
    <property type="entry name" value="zf-C4pol"/>
    <property type="match status" value="1"/>
</dbReference>
<dbReference type="OrthoDB" id="2414538at2759"/>
<dbReference type="InterPro" id="IPR025687">
    <property type="entry name" value="Znf-C4pol"/>
</dbReference>
<dbReference type="InterPro" id="IPR056435">
    <property type="entry name" value="DPOD/Z_N"/>
</dbReference>
<feature type="domain" description="DNA-directed DNA polymerase family B exonuclease" evidence="23">
    <location>
        <begin position="246"/>
        <end position="482"/>
    </location>
</feature>
<dbReference type="EMBL" id="BSXT01002911">
    <property type="protein sequence ID" value="GMF51478.1"/>
    <property type="molecule type" value="Genomic_DNA"/>
</dbReference>
<dbReference type="InterPro" id="IPR042087">
    <property type="entry name" value="DNA_pol_B_thumb"/>
</dbReference>
<comment type="caution">
    <text evidence="26">The sequence shown here is derived from an EMBL/GenBank/DDBJ whole genome shotgun (WGS) entry which is preliminary data.</text>
</comment>
<evidence type="ECO:0000256" key="9">
    <source>
        <dbReference type="ARBA" id="ARBA00022723"/>
    </source>
</evidence>
<dbReference type="GO" id="GO:0043625">
    <property type="term" value="C:delta DNA polymerase complex"/>
    <property type="evidence" value="ECO:0007669"/>
    <property type="project" value="TreeGrafter"/>
</dbReference>
<keyword evidence="16 20" id="KW-0411">Iron-sulfur</keyword>
<evidence type="ECO:0000256" key="11">
    <source>
        <dbReference type="ARBA" id="ARBA00022801"/>
    </source>
</evidence>
<dbReference type="Proteomes" id="UP001165121">
    <property type="component" value="Unassembled WGS sequence"/>
</dbReference>
<dbReference type="Pfam" id="PF00136">
    <property type="entry name" value="DNA_pol_B"/>
    <property type="match status" value="1"/>
</dbReference>
<dbReference type="FunFam" id="3.30.420.10:FF:000004">
    <property type="entry name" value="DNA polymerase"/>
    <property type="match status" value="1"/>
</dbReference>
<dbReference type="SMART" id="SM00486">
    <property type="entry name" value="POLBc"/>
    <property type="match status" value="1"/>
</dbReference>
<dbReference type="Gene3D" id="3.90.1600.10">
    <property type="entry name" value="Palm domain of DNA polymerase"/>
    <property type="match status" value="1"/>
</dbReference>
<dbReference type="AlphaFoldDB" id="A0A9W6Y3L5"/>
<sequence length="1171" mass="130854">MFATSMWCAPPHLARFGGSGWRTPRSAMARLKRESPPAAAATPKKPRLGAKAEPSSFADDLQHMAPIATEASAWPRRPLAPVDPRAASVAFQWIDIDMYDGPPLRANPKQGADVPGIKFSGDASQSAAIIRLYGVTMEGHSVLMHVHGVLPYFYCACPDDFDESKCGEVRVALDAAVSQRDRDSSSGPRVVGVQVVRDKMSIYGYQFDRYTTLFKVYLSMPSYVPKLRSALEAGLEMPGCGRRNFQTYESNVPFILRFMIDEGIKGCNWVEAPKGAYSVRSVSQKKSLCQLEIDITYDNLVSHAPEGEWGKVAPLRILSFDIECMGRKGHFPEAEQDPVIQIANVVQEQGSHTPIIRNVFVLNTCKPIVGAHVMEFEQEGDMLEKWARFVQEVDPDIITGYNIANFDIPYLLNRGKALKLQNYNLLGRLAHTSAFMEKKTFSSAQYGKSENVKTTIHGRCMFDLLPIMRRSQQLSSYSLNAVSAAFLGQQKEDVPHGIISDLQRGTDDDRHRLAVYCLKDAYLPLRLLDKLSYLVNFIEMARVSGVPIDFLIERGQQIKVFSMLLRKCKDASLVVPTLPRSQNSEDAGYEGATVIEPKKAFYSVPIATLDFASLYPSIMQAFNLCYSTLVAPGDVDKLAPGDYQKSPSGDIFVTSKKKKGILPLILEEVLAARKQAKRDMNAATDPMEKAVQNGRQLALKVSANSVYGFTGAIVGQMPCIAIASSTTAYGRQLLFRTREEVECIYTIANGYKADAQVVYGDTDSVMIKFGVDTVEEAMPLAEEAAKRVSDIFPNPIKLEFEKVYFPYLLMNKKRYAGLLWTRPEKYDKLDSKGLETVRRDNCLLVRRMVESVLRKILINRDVPGAISYTKNVISDLLQNRIDISLLVITKGLKKTVDQDDYKVKQAHTELAERMRKRDPGSAPALGERIAYVIIDKGKATPLYEKAEDPVYALENNVPIDCDYYMKQQLQNPLERIFEPIIGLSKVKSDLLNGAHTLKRSKPVLKQNSGGMMNFAVKKLKCLGCKAPLNGKGALCRSCVEREAEVFSRQLESVNELEHLFARLWTQCQNCQGSLHQDVLCSSRDCPIFYKRIKVQKDLGEAQASLERFQSVDCQTLRLHFEVIDCLHGTDSKLLYGRCMLEIRATAVLHPSAVSEWWRPKLGAHPVGALRV</sequence>
<evidence type="ECO:0000256" key="17">
    <source>
        <dbReference type="ARBA" id="ARBA00023125"/>
    </source>
</evidence>
<evidence type="ECO:0000259" key="24">
    <source>
        <dbReference type="Pfam" id="PF14260"/>
    </source>
</evidence>
<dbReference type="GO" id="GO:0006297">
    <property type="term" value="P:nucleotide-excision repair, DNA gap filling"/>
    <property type="evidence" value="ECO:0007669"/>
    <property type="project" value="TreeGrafter"/>
</dbReference>
<keyword evidence="11" id="KW-0378">Hydrolase</keyword>
<keyword evidence="13" id="KW-0269">Exonuclease</keyword>
<dbReference type="InterPro" id="IPR023211">
    <property type="entry name" value="DNA_pol_palm_dom_sf"/>
</dbReference>
<dbReference type="PRINTS" id="PR00106">
    <property type="entry name" value="DNAPOLB"/>
</dbReference>
<dbReference type="FunFam" id="1.10.132.60:FF:000001">
    <property type="entry name" value="DNA polymerase"/>
    <property type="match status" value="1"/>
</dbReference>
<dbReference type="CDD" id="cd05533">
    <property type="entry name" value="POLBc_delta"/>
    <property type="match status" value="1"/>
</dbReference>
<feature type="domain" description="DNA-directed DNA polymerase family B multifunctional" evidence="22">
    <location>
        <begin position="546"/>
        <end position="980"/>
    </location>
</feature>
<comment type="catalytic activity">
    <reaction evidence="19 20">
        <text>DNA(n) + a 2'-deoxyribonucleoside 5'-triphosphate = DNA(n+1) + diphosphate</text>
        <dbReference type="Rhea" id="RHEA:22508"/>
        <dbReference type="Rhea" id="RHEA-COMP:17339"/>
        <dbReference type="Rhea" id="RHEA-COMP:17340"/>
        <dbReference type="ChEBI" id="CHEBI:33019"/>
        <dbReference type="ChEBI" id="CHEBI:61560"/>
        <dbReference type="ChEBI" id="CHEBI:173112"/>
        <dbReference type="EC" id="2.7.7.7"/>
    </reaction>
</comment>
<dbReference type="GO" id="GO:0008270">
    <property type="term" value="F:zinc ion binding"/>
    <property type="evidence" value="ECO:0007669"/>
    <property type="project" value="UniProtKB-KW"/>
</dbReference>
<dbReference type="Gene3D" id="3.30.342.10">
    <property type="entry name" value="DNA Polymerase, chain B, domain 1"/>
    <property type="match status" value="1"/>
</dbReference>
<keyword evidence="15 20" id="KW-0408">Iron</keyword>
<keyword evidence="27" id="KW-1185">Reference proteome</keyword>
<keyword evidence="5 20" id="KW-0808">Transferase</keyword>
<dbReference type="GO" id="GO:0045004">
    <property type="term" value="P:DNA replication proofreading"/>
    <property type="evidence" value="ECO:0007669"/>
    <property type="project" value="TreeGrafter"/>
</dbReference>
<reference evidence="26" key="1">
    <citation type="submission" date="2023-04" db="EMBL/GenBank/DDBJ databases">
        <title>Phytophthora fragariaefolia NBRC 109709.</title>
        <authorList>
            <person name="Ichikawa N."/>
            <person name="Sato H."/>
            <person name="Tonouchi N."/>
        </authorList>
    </citation>
    <scope>NUCLEOTIDE SEQUENCE</scope>
    <source>
        <strain evidence="26">NBRC 109709</strain>
    </source>
</reference>
<dbReference type="FunFam" id="1.10.287.690:FF:000001">
    <property type="entry name" value="DNA polymerase"/>
    <property type="match status" value="1"/>
</dbReference>
<dbReference type="SUPFAM" id="SSF53098">
    <property type="entry name" value="Ribonuclease H-like"/>
    <property type="match status" value="1"/>
</dbReference>
<dbReference type="GO" id="GO:0008296">
    <property type="term" value="F:3'-5'-DNA exonuclease activity"/>
    <property type="evidence" value="ECO:0007669"/>
    <property type="project" value="TreeGrafter"/>
</dbReference>
<accession>A0A9W6Y3L5</accession>
<dbReference type="PANTHER" id="PTHR10322:SF23">
    <property type="entry name" value="DNA POLYMERASE DELTA CATALYTIC SUBUNIT"/>
    <property type="match status" value="1"/>
</dbReference>
<evidence type="ECO:0000256" key="8">
    <source>
        <dbReference type="ARBA" id="ARBA00022722"/>
    </source>
</evidence>
<dbReference type="CDD" id="cd05777">
    <property type="entry name" value="DNA_polB_delta_exo"/>
    <property type="match status" value="1"/>
</dbReference>
<evidence type="ECO:0000259" key="23">
    <source>
        <dbReference type="Pfam" id="PF03104"/>
    </source>
</evidence>
<dbReference type="GO" id="GO:0003677">
    <property type="term" value="F:DNA binding"/>
    <property type="evidence" value="ECO:0007669"/>
    <property type="project" value="UniProtKB-KW"/>
</dbReference>
<evidence type="ECO:0000256" key="3">
    <source>
        <dbReference type="ARBA" id="ARBA00005755"/>
    </source>
</evidence>
<organism evidence="26 27">
    <name type="scientific">Phytophthora fragariaefolia</name>
    <dbReference type="NCBI Taxonomy" id="1490495"/>
    <lineage>
        <taxon>Eukaryota</taxon>
        <taxon>Sar</taxon>
        <taxon>Stramenopiles</taxon>
        <taxon>Oomycota</taxon>
        <taxon>Peronosporomycetes</taxon>
        <taxon>Peronosporales</taxon>
        <taxon>Peronosporaceae</taxon>
        <taxon>Phytophthora</taxon>
    </lineage>
</organism>
<keyword evidence="8" id="KW-0540">Nuclease</keyword>
<comment type="similarity">
    <text evidence="3 20">Belongs to the DNA polymerase type-B family.</text>
</comment>
<comment type="subcellular location">
    <subcellularLocation>
        <location evidence="2 20">Nucleus</location>
    </subcellularLocation>
</comment>
<evidence type="ECO:0000313" key="26">
    <source>
        <dbReference type="EMBL" id="GMF51478.1"/>
    </source>
</evidence>
<evidence type="ECO:0000259" key="22">
    <source>
        <dbReference type="Pfam" id="PF00136"/>
    </source>
</evidence>
<dbReference type="Pfam" id="PF03104">
    <property type="entry name" value="DNA_pol_B_exo1"/>
    <property type="match status" value="1"/>
</dbReference>